<gene>
    <name evidence="1" type="ORF">DI556_20950</name>
</gene>
<accession>A0A2W5MYB2</accession>
<reference evidence="1 2" key="1">
    <citation type="submission" date="2017-08" db="EMBL/GenBank/DDBJ databases">
        <title>Infants hospitalized years apart are colonized by the same room-sourced microbial strains.</title>
        <authorList>
            <person name="Brooks B."/>
            <person name="Olm M.R."/>
            <person name="Firek B.A."/>
            <person name="Baker R."/>
            <person name="Thomas B.C."/>
            <person name="Morowitz M.J."/>
            <person name="Banfield J.F."/>
        </authorList>
    </citation>
    <scope>NUCLEOTIDE SEQUENCE [LARGE SCALE GENOMIC DNA]</scope>
    <source>
        <strain evidence="1">S2_005_002_R2_34</strain>
    </source>
</reference>
<comment type="caution">
    <text evidence="1">The sequence shown here is derived from an EMBL/GenBank/DDBJ whole genome shotgun (WGS) entry which is preliminary data.</text>
</comment>
<dbReference type="AlphaFoldDB" id="A0A2W5MYB2"/>
<name>A0A2W5MYB2_RHOSU</name>
<proteinExistence type="predicted"/>
<organism evidence="1 2">
    <name type="scientific">Rhodovulum sulfidophilum</name>
    <name type="common">Rhodobacter sulfidophilus</name>
    <dbReference type="NCBI Taxonomy" id="35806"/>
    <lineage>
        <taxon>Bacteria</taxon>
        <taxon>Pseudomonadati</taxon>
        <taxon>Pseudomonadota</taxon>
        <taxon>Alphaproteobacteria</taxon>
        <taxon>Rhodobacterales</taxon>
        <taxon>Paracoccaceae</taxon>
        <taxon>Rhodovulum</taxon>
    </lineage>
</organism>
<sequence length="62" mass="6782">MLLVFIDDATLTQLLFVASESVFGYLEALERYLTTHGRPLTFTPTSRACSASRSGTPRAVMA</sequence>
<evidence type="ECO:0000313" key="2">
    <source>
        <dbReference type="Proteomes" id="UP000249185"/>
    </source>
</evidence>
<evidence type="ECO:0000313" key="1">
    <source>
        <dbReference type="EMBL" id="PZQ46251.1"/>
    </source>
</evidence>
<dbReference type="Proteomes" id="UP000249185">
    <property type="component" value="Unassembled WGS sequence"/>
</dbReference>
<dbReference type="EMBL" id="QFPW01000028">
    <property type="protein sequence ID" value="PZQ46251.1"/>
    <property type="molecule type" value="Genomic_DNA"/>
</dbReference>
<protein>
    <submittedName>
        <fullName evidence="1">Uncharacterized protein</fullName>
    </submittedName>
</protein>